<dbReference type="InterPro" id="IPR036426">
    <property type="entry name" value="Bulb-type_lectin_dom_sf"/>
</dbReference>
<dbReference type="InterPro" id="IPR050708">
    <property type="entry name" value="T6SS_VgrG/RHS"/>
</dbReference>
<dbReference type="Pfam" id="PF20148">
    <property type="entry name" value="DUF6531"/>
    <property type="match status" value="1"/>
</dbReference>
<dbReference type="SUPFAM" id="SSF51110">
    <property type="entry name" value="alpha-D-mannose-specific plant lectins"/>
    <property type="match status" value="1"/>
</dbReference>
<accession>A0A8G1UP63</accession>
<evidence type="ECO:0000256" key="2">
    <source>
        <dbReference type="SAM" id="MobiDB-lite"/>
    </source>
</evidence>
<reference evidence="4 5" key="1">
    <citation type="submission" date="2018-11" db="EMBL/GenBank/DDBJ databases">
        <title>Sequencing the genomes of 1000 actinobacteria strains.</title>
        <authorList>
            <person name="Klenk H.-P."/>
        </authorList>
    </citation>
    <scope>NUCLEOTIDE SEQUENCE [LARGE SCALE GENOMIC DNA]</scope>
    <source>
        <strain evidence="4 5">DSM 44780</strain>
    </source>
</reference>
<evidence type="ECO:0000256" key="1">
    <source>
        <dbReference type="ARBA" id="ARBA00022737"/>
    </source>
</evidence>
<dbReference type="InterPro" id="IPR006530">
    <property type="entry name" value="YD"/>
</dbReference>
<dbReference type="Pfam" id="PF05593">
    <property type="entry name" value="RHS_repeat"/>
    <property type="match status" value="6"/>
</dbReference>
<dbReference type="PANTHER" id="PTHR32305">
    <property type="match status" value="1"/>
</dbReference>
<gene>
    <name evidence="4" type="ORF">EDD39_4772</name>
</gene>
<dbReference type="InterPro" id="IPR033799">
    <property type="entry name" value="CdiA_EC869-like"/>
</dbReference>
<evidence type="ECO:0000313" key="5">
    <source>
        <dbReference type="Proteomes" id="UP000267408"/>
    </source>
</evidence>
<dbReference type="InterPro" id="IPR045351">
    <property type="entry name" value="DUF6531"/>
</dbReference>
<dbReference type="PROSITE" id="PS50927">
    <property type="entry name" value="BULB_LECTIN"/>
    <property type="match status" value="1"/>
</dbReference>
<dbReference type="InterPro" id="IPR022385">
    <property type="entry name" value="Rhs_assc_core"/>
</dbReference>
<feature type="region of interest" description="Disordered" evidence="2">
    <location>
        <begin position="747"/>
        <end position="783"/>
    </location>
</feature>
<dbReference type="CDD" id="cd00028">
    <property type="entry name" value="B_lectin"/>
    <property type="match status" value="1"/>
</dbReference>
<dbReference type="Pfam" id="PF21111">
    <property type="entry name" value="CDI_toxin_EC869_like"/>
    <property type="match status" value="1"/>
</dbReference>
<organism evidence="4 5">
    <name type="scientific">Kitasatospora cineracea</name>
    <dbReference type="NCBI Taxonomy" id="88074"/>
    <lineage>
        <taxon>Bacteria</taxon>
        <taxon>Bacillati</taxon>
        <taxon>Actinomycetota</taxon>
        <taxon>Actinomycetes</taxon>
        <taxon>Kitasatosporales</taxon>
        <taxon>Streptomycetaceae</taxon>
        <taxon>Kitasatospora</taxon>
    </lineage>
</organism>
<evidence type="ECO:0000259" key="3">
    <source>
        <dbReference type="PROSITE" id="PS50927"/>
    </source>
</evidence>
<dbReference type="InterPro" id="IPR001480">
    <property type="entry name" value="Bulb-type_lectin_dom"/>
</dbReference>
<dbReference type="GO" id="GO:0004530">
    <property type="term" value="F:deoxyribonuclease I activity"/>
    <property type="evidence" value="ECO:0007669"/>
    <property type="project" value="InterPro"/>
</dbReference>
<dbReference type="OrthoDB" id="4981820at2"/>
<dbReference type="Gene3D" id="2.180.10.10">
    <property type="entry name" value="RHS repeat-associated core"/>
    <property type="match status" value="5"/>
</dbReference>
<dbReference type="EMBL" id="RJVJ01000001">
    <property type="protein sequence ID" value="ROR46499.1"/>
    <property type="molecule type" value="Genomic_DNA"/>
</dbReference>
<proteinExistence type="predicted"/>
<dbReference type="SMART" id="SM00108">
    <property type="entry name" value="B_lectin"/>
    <property type="match status" value="1"/>
</dbReference>
<dbReference type="InterPro" id="IPR031325">
    <property type="entry name" value="RHS_repeat"/>
</dbReference>
<name>A0A8G1UP63_9ACTN</name>
<dbReference type="NCBIfam" id="TIGR03696">
    <property type="entry name" value="Rhs_assc_core"/>
    <property type="match status" value="1"/>
</dbReference>
<dbReference type="Proteomes" id="UP000267408">
    <property type="component" value="Unassembled WGS sequence"/>
</dbReference>
<dbReference type="Gene3D" id="3.40.1350.110">
    <property type="match status" value="1"/>
</dbReference>
<keyword evidence="1" id="KW-0677">Repeat</keyword>
<evidence type="ECO:0000313" key="4">
    <source>
        <dbReference type="EMBL" id="ROR46499.1"/>
    </source>
</evidence>
<dbReference type="PANTHER" id="PTHR32305:SF15">
    <property type="entry name" value="PROTEIN RHSA-RELATED"/>
    <property type="match status" value="1"/>
</dbReference>
<dbReference type="NCBIfam" id="TIGR01643">
    <property type="entry name" value="YD_repeat_2x"/>
    <property type="match status" value="13"/>
</dbReference>
<dbReference type="InterPro" id="IPR056823">
    <property type="entry name" value="TEN-like_YD-shell"/>
</dbReference>
<feature type="domain" description="Bulb-type lectin" evidence="3">
    <location>
        <begin position="1032"/>
        <end position="1140"/>
    </location>
</feature>
<sequence>MASVALYRGSDGVIVDAGQWRVLEATGWCAHRALDPNAFYYAVVRYGYPDGTADSLTSTLQKPTPIYGVPDNVSLTCPGSPASTGIVMELVKYCGDPVNTSTGAFGEVFTDAQIPGPGQTIQLTRSYSSSLTAAGVFGKGWAFPYSAWLNVGQSLVTFHAEDGSQTAYTVQADGSLAPTQPYIHSTLKKTASGYQLTTPDQHQVLFDATGRLTAMRDPAGLGVTLSYTGSQLTGVTDAGGHTVTFGYTSGRLTSATLPGSRTISYGYTDDRLTSVTDLRGKTTTFGYDVTSGLLTAVTDPLGKTRTTNVYDSSGRVTSQTDSRGFTTTFAYDAANPGTTYVTNPDGGIWTLKYTDGVISWQSDPYGKVTSYGYDQNLNRNSLTDANGKTATFTHDANGNVLTSTSPAPTSAVDTWTYDGLNRVTTHKDARSNTTTYSYNSLNQVTQTTDPAGGSTSYTYTGLGLLSTVTSPRGGITTYGYDGAGNRSSVTTPLGEKTTFGYDTAGRITSKIDPRGNVTGANPATCTTTYAYDPSGLLTSATDPLGHTTTYGYDADGQLTTVTDPLSHATTYGYDSEGNRTTITDTAGKTWTSTFDWAGDPTSTTDPLGNKTTTAYDKNKRPLTVVSARGNATGANPASFTTTFGYDVAGNRTTVKDALGNTTTTAYDAANRPTSVTDPLGRTTSTAYDAAGRVVTVTDPTGAVTSNGWNTVNDRTSRTDANNHTTTFTFDAVHRLATTTDPLGHTTTYGYDPEGHTTTVTDGRGQTTTAGYDPRGLPTGTTYSDSTAPITKAYDAAGRVTSVTDATGTRTLGYDNADRLLSITAPGGGTGFTYTYDTRGSVKSRTYPDGESLTYGYDDDGRQTQLTADGASTSYGYDDAGNLTTTTLPTANGYTENRTYDNVGRISAIASTKGTTTLASWQLHRDNAGQPQSVDIKRLGLTAGTESFTYDNAGRLTSGCPVTPNFTGCTAGTLTYTYDNVGNRLTQTDSYGTTTYTYDAADQLTSSKGNSVTTTYAYDNDGRTTSVTLPYRNRTIASGTTLTPGTVIASNNARLTMQSDGNLVLTQIDTGRTAWSTDTYGHPGATATLQSDGNLVVTDTTGTILWASNTAGNTGAIAKVQDDGNFVIYNTAGTAVWSSKTYRPALSNYTTTYTYDAAGNATTVVGKQTYTFTYDADGNRVTTKTDGTLSNTLTWDINNSLPQIATETNGTGGLIGDYTYDPLGLPQSQHNPSGTYYHHHDWVGSITDLTKSDGTQQLRTGYDPFGQSGTATTATGAPATPFGFAGQYNDPVIPGKQYLRAREYNTATGRFNSRDPLSSPAAAPYGSAYSYAADAPTIYTDPSGMTPQDDDPAHMSNVEAIISGLKIGFTSPFEYIGDMYNAATGQNGGAGAFVDKYYPVRPAYALYIASNKLREFGCNNVADEVDKNADELVQQLAVGMIGGIDSWAMKKFRAKATPDNPVELGAATHVPLINLWDLPAHLRGVDFEKVLELSNLPDRHATFDHWDAATKTAISLKSLDTTKPSYQKPAAIFSNLKEAINDASNYVEDRNNPGVLLGSDIQTRVMFVVVNGNVPLTSAQTEGLRRLANYGRELPTPVTVLFGTSKG</sequence>
<feature type="compositionally biased region" description="Low complexity" evidence="2">
    <location>
        <begin position="756"/>
        <end position="768"/>
    </location>
</feature>
<comment type="caution">
    <text evidence="4">The sequence shown here is derived from an EMBL/GenBank/DDBJ whole genome shotgun (WGS) entry which is preliminary data.</text>
</comment>
<protein>
    <submittedName>
        <fullName evidence="4">RHS repeat-associated protein</fullName>
    </submittedName>
</protein>
<dbReference type="Pfam" id="PF25023">
    <property type="entry name" value="TEN_YD-shell"/>
    <property type="match status" value="3"/>
</dbReference>